<dbReference type="Proteomes" id="UP001056649">
    <property type="component" value="Chromosome"/>
</dbReference>
<evidence type="ECO:0000313" key="2">
    <source>
        <dbReference type="Proteomes" id="UP001056649"/>
    </source>
</evidence>
<dbReference type="EMBL" id="CP090569">
    <property type="protein sequence ID" value="USF88726.1"/>
    <property type="molecule type" value="Genomic_DNA"/>
</dbReference>
<organism evidence="1 2">
    <name type="scientific">Candidatus Endoriftia persephonae</name>
    <dbReference type="NCBI Taxonomy" id="393765"/>
    <lineage>
        <taxon>Bacteria</taxon>
        <taxon>Pseudomonadati</taxon>
        <taxon>Pseudomonadota</taxon>
        <taxon>Gammaproteobacteria</taxon>
        <taxon>Chromatiales</taxon>
        <taxon>Sedimenticolaceae</taxon>
        <taxon>Candidatus Endoriftia</taxon>
    </lineage>
</organism>
<name>A0A9J7A0T0_9GAMM</name>
<dbReference type="AlphaFoldDB" id="A0A9J7A0T0"/>
<sequence>MLAHASATGPTTDEGKRRCKFNALKHGLRADTATYYPAKPGGYPHCNGCEYRTDLECLDFGGCLKRTELLLRHQIAFESGDPSKLQAFRARTQAHIQALIDDMILAIAQDGGPRIKSPEWYYDKDGIFHLARFRDAETDEWIQLEKIEAHPLLKLLMDYISKNKMTLEDMGMTPKAQDEQESIRGYLDHEKGSQQEALEYQRQTQQQLEHLQTLIGNSYTPAREPVTVDADAEVVRE</sequence>
<accession>A0A9J7A0T0</accession>
<protein>
    <submittedName>
        <fullName evidence="1">Uncharacterized protein</fullName>
    </submittedName>
</protein>
<proteinExistence type="predicted"/>
<dbReference type="KEGG" id="eps:L0Y14_05705"/>
<evidence type="ECO:0000313" key="1">
    <source>
        <dbReference type="EMBL" id="USF88726.1"/>
    </source>
</evidence>
<reference evidence="1" key="1">
    <citation type="journal article" date="2022" name="Mol. Ecol. Resour.">
        <title>The complete and closed genome of the facultative generalist Candidatus Endoriftia persephone from deep-sea hydrothermal vents.</title>
        <authorList>
            <person name="de Oliveira A.L."/>
            <person name="Srivastava A."/>
            <person name="Espada-Hinojosa S."/>
            <person name="Bright M."/>
        </authorList>
    </citation>
    <scope>NUCLEOTIDE SEQUENCE</scope>
    <source>
        <strain evidence="1">Tica-EPR-9o50.N</strain>
    </source>
</reference>
<gene>
    <name evidence="1" type="ORF">L0Y14_05705</name>
</gene>
<dbReference type="RefSeq" id="WP_006474159.1">
    <property type="nucleotide sequence ID" value="NZ_CP090569.1"/>
</dbReference>
<keyword evidence="2" id="KW-1185">Reference proteome</keyword>